<dbReference type="EMBL" id="RQGP01000008">
    <property type="protein sequence ID" value="TGL95266.1"/>
    <property type="molecule type" value="Genomic_DNA"/>
</dbReference>
<dbReference type="Proteomes" id="UP000298263">
    <property type="component" value="Unassembled WGS sequence"/>
</dbReference>
<comment type="caution">
    <text evidence="1">The sequence shown here is derived from an EMBL/GenBank/DDBJ whole genome shotgun (WGS) entry which is preliminary data.</text>
</comment>
<dbReference type="InterPro" id="IPR007530">
    <property type="entry name" value="Aminoglycoside_adenylylTfrase"/>
</dbReference>
<keyword evidence="2" id="KW-1185">Reference proteome</keyword>
<reference evidence="1" key="1">
    <citation type="journal article" date="2019" name="PLoS Negl. Trop. Dis.">
        <title>Revisiting the worldwide diversity of Leptospira species in the environment.</title>
        <authorList>
            <person name="Vincent A.T."/>
            <person name="Schiettekatte O."/>
            <person name="Bourhy P."/>
            <person name="Veyrier F.J."/>
            <person name="Picardeau M."/>
        </authorList>
    </citation>
    <scope>NUCLEOTIDE SEQUENCE [LARGE SCALE GENOMIC DNA]</scope>
    <source>
        <strain evidence="1">201702422</strain>
    </source>
</reference>
<dbReference type="Gene3D" id="3.30.460.10">
    <property type="entry name" value="Beta Polymerase, domain 2"/>
    <property type="match status" value="1"/>
</dbReference>
<dbReference type="AlphaFoldDB" id="A0A4Z1A9K9"/>
<sequence>MNQFNNFLNHLVNTIQGDSQVLAVCVAGSFIQNELDEYSDLDIVLVVEENSFQTFEEMNQLANSLGNLLSSFTGEHVGEKKLLICLFDSPLLHIDLKFVSLADFHFRVENPVIIYDKSNLIPDVYKNSLPQWPKFDFQWVEDRFWVWIHYAATKIGRGELFEAIDFLSFLRTSVIGPMFHIKYDQNPRGVRKLEFILSSQELNDLKKTYPSFEKHSIIQALQDVSNMYVYLRNLLISDLKLRNETKERSLDFLFSLSKEIMNE</sequence>
<protein>
    <submittedName>
        <fullName evidence="1">Nucleotidyltransferase domain-containing protein</fullName>
    </submittedName>
</protein>
<proteinExistence type="predicted"/>
<evidence type="ECO:0000313" key="1">
    <source>
        <dbReference type="EMBL" id="TGL95266.1"/>
    </source>
</evidence>
<dbReference type="SUPFAM" id="SSF81631">
    <property type="entry name" value="PAP/OAS1 substrate-binding domain"/>
    <property type="match status" value="1"/>
</dbReference>
<gene>
    <name evidence="1" type="ORF">EHQ69_02210</name>
</gene>
<name>A0A4Z1A9K9_9LEPT</name>
<evidence type="ECO:0000313" key="2">
    <source>
        <dbReference type="Proteomes" id="UP000298263"/>
    </source>
</evidence>
<organism evidence="1 2">
    <name type="scientific">Leptospira congkakensis</name>
    <dbReference type="NCBI Taxonomy" id="2484932"/>
    <lineage>
        <taxon>Bacteria</taxon>
        <taxon>Pseudomonadati</taxon>
        <taxon>Spirochaetota</taxon>
        <taxon>Spirochaetia</taxon>
        <taxon>Leptospirales</taxon>
        <taxon>Leptospiraceae</taxon>
        <taxon>Leptospira</taxon>
    </lineage>
</organism>
<dbReference type="InterPro" id="IPR043519">
    <property type="entry name" value="NT_sf"/>
</dbReference>
<dbReference type="RefSeq" id="WP_135585710.1">
    <property type="nucleotide sequence ID" value="NZ_RQGO01000016.1"/>
</dbReference>
<dbReference type="SUPFAM" id="SSF81301">
    <property type="entry name" value="Nucleotidyltransferase"/>
    <property type="match status" value="1"/>
</dbReference>
<dbReference type="OrthoDB" id="7375008at2"/>
<accession>A0A4Z1A9K9</accession>
<dbReference type="GO" id="GO:0016740">
    <property type="term" value="F:transferase activity"/>
    <property type="evidence" value="ECO:0007669"/>
    <property type="project" value="UniProtKB-KW"/>
</dbReference>
<dbReference type="Pfam" id="PF04439">
    <property type="entry name" value="Adenyl_transf"/>
    <property type="match status" value="1"/>
</dbReference>
<keyword evidence="1" id="KW-0808">Transferase</keyword>
<dbReference type="Gene3D" id="1.20.120.330">
    <property type="entry name" value="Nucleotidyltransferases domain 2"/>
    <property type="match status" value="1"/>
</dbReference>